<dbReference type="OrthoDB" id="2371670at2"/>
<dbReference type="InterPro" id="IPR014710">
    <property type="entry name" value="RmlC-like_jellyroll"/>
</dbReference>
<dbReference type="AlphaFoldDB" id="A0A4S4C888"/>
<dbReference type="InterPro" id="IPR020449">
    <property type="entry name" value="Tscrpt_reg_AraC-type_HTH"/>
</dbReference>
<sequence length="287" mass="32182">MTRSDVEAQPEGYGRHFVTSEGDRRLPLHLSTVGFSRSQGDVYREHGFPLFHWLHTVTGIGEFTIGERRMRLGPNQGILMKPNTPHQYRAETDGWATWFLTFDGALAGPIATALDIPLMEPIGWDELSPLASVHELYADKCRRSFDFAGTSGSLEVYSFLTQVKQYGKSSGQPSLSQGHERLTPLYLLIEERYGDPGLGLAAMAETISVSPQYLNTLFRQSWGMGPYQYLLQFRIQKAKDLLLAGRVGTVKETAARVGFLDDSHFVQTFRRLTGLTPAEFRARYSGL</sequence>
<dbReference type="PANTHER" id="PTHR46796">
    <property type="entry name" value="HTH-TYPE TRANSCRIPTIONAL ACTIVATOR RHAS-RELATED"/>
    <property type="match status" value="1"/>
</dbReference>
<keyword evidence="1" id="KW-0805">Transcription regulation</keyword>
<dbReference type="EMBL" id="SSOB01000002">
    <property type="protein sequence ID" value="THF84174.1"/>
    <property type="molecule type" value="Genomic_DNA"/>
</dbReference>
<evidence type="ECO:0000259" key="5">
    <source>
        <dbReference type="PROSITE" id="PS01124"/>
    </source>
</evidence>
<dbReference type="InterPro" id="IPR037923">
    <property type="entry name" value="HTH-like"/>
</dbReference>
<evidence type="ECO:0000313" key="7">
    <source>
        <dbReference type="Proteomes" id="UP000310636"/>
    </source>
</evidence>
<dbReference type="PRINTS" id="PR00032">
    <property type="entry name" value="HTHARAC"/>
</dbReference>
<evidence type="ECO:0000256" key="4">
    <source>
        <dbReference type="ARBA" id="ARBA00023163"/>
    </source>
</evidence>
<evidence type="ECO:0000256" key="1">
    <source>
        <dbReference type="ARBA" id="ARBA00023015"/>
    </source>
</evidence>
<comment type="caution">
    <text evidence="6">The sequence shown here is derived from an EMBL/GenBank/DDBJ whole genome shotgun (WGS) entry which is preliminary data.</text>
</comment>
<dbReference type="InterPro" id="IPR009057">
    <property type="entry name" value="Homeodomain-like_sf"/>
</dbReference>
<dbReference type="GO" id="GO:0043565">
    <property type="term" value="F:sequence-specific DNA binding"/>
    <property type="evidence" value="ECO:0007669"/>
    <property type="project" value="InterPro"/>
</dbReference>
<reference evidence="6 7" key="1">
    <citation type="submission" date="2019-04" db="EMBL/GenBank/DDBJ databases">
        <title>Cohnella sp. nov. isolated from preserved vegetables.</title>
        <authorList>
            <person name="Lin S.-Y."/>
            <person name="Hung M.-H."/>
            <person name="Young C.-C."/>
        </authorList>
    </citation>
    <scope>NUCLEOTIDE SEQUENCE [LARGE SCALE GENOMIC DNA]</scope>
    <source>
        <strain evidence="6 7">CC-MHH1044</strain>
    </source>
</reference>
<gene>
    <name evidence="6" type="ORF">E6C55_02430</name>
</gene>
<evidence type="ECO:0000313" key="6">
    <source>
        <dbReference type="EMBL" id="THF84174.1"/>
    </source>
</evidence>
<accession>A0A4S4C888</accession>
<dbReference type="SMART" id="SM00342">
    <property type="entry name" value="HTH_ARAC"/>
    <property type="match status" value="1"/>
</dbReference>
<dbReference type="Gene3D" id="1.10.10.60">
    <property type="entry name" value="Homeodomain-like"/>
    <property type="match status" value="1"/>
</dbReference>
<dbReference type="Pfam" id="PF02311">
    <property type="entry name" value="AraC_binding"/>
    <property type="match status" value="1"/>
</dbReference>
<dbReference type="InterPro" id="IPR050204">
    <property type="entry name" value="AraC_XylS_family_regulators"/>
</dbReference>
<evidence type="ECO:0000256" key="3">
    <source>
        <dbReference type="ARBA" id="ARBA00023159"/>
    </source>
</evidence>
<keyword evidence="2" id="KW-0238">DNA-binding</keyword>
<dbReference type="GO" id="GO:0003700">
    <property type="term" value="F:DNA-binding transcription factor activity"/>
    <property type="evidence" value="ECO:0007669"/>
    <property type="project" value="InterPro"/>
</dbReference>
<dbReference type="Gene3D" id="2.60.120.10">
    <property type="entry name" value="Jelly Rolls"/>
    <property type="match status" value="1"/>
</dbReference>
<protein>
    <submittedName>
        <fullName evidence="6">AraC family transcriptional regulator</fullName>
    </submittedName>
</protein>
<dbReference type="PROSITE" id="PS01124">
    <property type="entry name" value="HTH_ARAC_FAMILY_2"/>
    <property type="match status" value="1"/>
</dbReference>
<dbReference type="InterPro" id="IPR018062">
    <property type="entry name" value="HTH_AraC-typ_CS"/>
</dbReference>
<dbReference type="InterPro" id="IPR003313">
    <property type="entry name" value="AraC-bd"/>
</dbReference>
<dbReference type="SUPFAM" id="SSF46689">
    <property type="entry name" value="Homeodomain-like"/>
    <property type="match status" value="2"/>
</dbReference>
<dbReference type="PROSITE" id="PS00041">
    <property type="entry name" value="HTH_ARAC_FAMILY_1"/>
    <property type="match status" value="1"/>
</dbReference>
<name>A0A4S4C888_9BACL</name>
<evidence type="ECO:0000256" key="2">
    <source>
        <dbReference type="ARBA" id="ARBA00023125"/>
    </source>
</evidence>
<dbReference type="Pfam" id="PF12833">
    <property type="entry name" value="HTH_18"/>
    <property type="match status" value="1"/>
</dbReference>
<feature type="domain" description="HTH araC/xylS-type" evidence="5">
    <location>
        <begin position="183"/>
        <end position="283"/>
    </location>
</feature>
<dbReference type="InterPro" id="IPR018060">
    <property type="entry name" value="HTH_AraC"/>
</dbReference>
<keyword evidence="3" id="KW-0010">Activator</keyword>
<keyword evidence="4" id="KW-0804">Transcription</keyword>
<proteinExistence type="predicted"/>
<dbReference type="Proteomes" id="UP000310636">
    <property type="component" value="Unassembled WGS sequence"/>
</dbReference>
<dbReference type="SUPFAM" id="SSF51215">
    <property type="entry name" value="Regulatory protein AraC"/>
    <property type="match status" value="1"/>
</dbReference>
<organism evidence="6 7">
    <name type="scientific">Cohnella fermenti</name>
    <dbReference type="NCBI Taxonomy" id="2565925"/>
    <lineage>
        <taxon>Bacteria</taxon>
        <taxon>Bacillati</taxon>
        <taxon>Bacillota</taxon>
        <taxon>Bacilli</taxon>
        <taxon>Bacillales</taxon>
        <taxon>Paenibacillaceae</taxon>
        <taxon>Cohnella</taxon>
    </lineage>
</organism>
<keyword evidence="7" id="KW-1185">Reference proteome</keyword>
<dbReference type="RefSeq" id="WP_136368176.1">
    <property type="nucleotide sequence ID" value="NZ_SSOB01000002.1"/>
</dbReference>